<sequence>MKNQFERICLTFGKDRMEKIFASRVIVFGIGGVGSYVVEALVRSGIGAIDIVDDDTVCLSNINRQLFALHSTLGKNKVDAAEERIYDINPECKVTKHKVFFTPETAGQFDFSVYDYVVDCIDTVTGKLAIIEKAKEAGVPVISSMGAGNKVNPSLLEVADISRTSVCPLARVMRNELKKRGIKRLKCVFSTEKVIPPKEGEFNSDEIEEKNCGHLKRQTPGSNAFVPPVAGLMIAAEVVKDLTGFFVTNLFKNGK</sequence>
<accession>A0A1T4QD12</accession>
<gene>
    <name evidence="3" type="ORF">SAMN02745152_01928</name>
</gene>
<dbReference type="InterPro" id="IPR035985">
    <property type="entry name" value="Ubiquitin-activating_enz"/>
</dbReference>
<dbReference type="AlphaFoldDB" id="A0A1T4QD12"/>
<dbReference type="PANTHER" id="PTHR43267:SF1">
    <property type="entry name" value="TRNA THREONYLCARBAMOYLADENOSINE DEHYDRATASE"/>
    <property type="match status" value="1"/>
</dbReference>
<dbReference type="OrthoDB" id="9804150at2"/>
<protein>
    <submittedName>
        <fullName evidence="3">tRNA A37 threonylcarbamoyladenosine dehydratase</fullName>
    </submittedName>
</protein>
<dbReference type="CDD" id="cd00755">
    <property type="entry name" value="YgdL_like"/>
    <property type="match status" value="1"/>
</dbReference>
<dbReference type="GeneID" id="303368155"/>
<keyword evidence="1" id="KW-1133">Transmembrane helix</keyword>
<dbReference type="InterPro" id="IPR000594">
    <property type="entry name" value="ThiF_NAD_FAD-bd"/>
</dbReference>
<feature type="transmembrane region" description="Helical" evidence="1">
    <location>
        <begin position="21"/>
        <end position="38"/>
    </location>
</feature>
<dbReference type="Pfam" id="PF00899">
    <property type="entry name" value="ThiF"/>
    <property type="match status" value="1"/>
</dbReference>
<proteinExistence type="predicted"/>
<feature type="domain" description="THIF-type NAD/FAD binding fold" evidence="2">
    <location>
        <begin position="11"/>
        <end position="245"/>
    </location>
</feature>
<dbReference type="PANTHER" id="PTHR43267">
    <property type="entry name" value="TRNA THREONYLCARBAMOYLADENOSINE DEHYDRATASE"/>
    <property type="match status" value="1"/>
</dbReference>
<dbReference type="InterPro" id="IPR045886">
    <property type="entry name" value="ThiF/MoeB/HesA"/>
</dbReference>
<keyword evidence="1" id="KW-0472">Membrane</keyword>
<dbReference type="EMBL" id="FUXC01000013">
    <property type="protein sequence ID" value="SKA01639.1"/>
    <property type="molecule type" value="Genomic_DNA"/>
</dbReference>
<keyword evidence="1" id="KW-0812">Transmembrane</keyword>
<name>A0A1T4QD12_9SPIR</name>
<evidence type="ECO:0000313" key="3">
    <source>
        <dbReference type="EMBL" id="SKA01639.1"/>
    </source>
</evidence>
<dbReference type="RefSeq" id="WP_078931668.1">
    <property type="nucleotide sequence ID" value="NZ_FUXC01000013.1"/>
</dbReference>
<dbReference type="SUPFAM" id="SSF69572">
    <property type="entry name" value="Activating enzymes of the ubiquitin-like proteins"/>
    <property type="match status" value="1"/>
</dbReference>
<dbReference type="GO" id="GO:0061504">
    <property type="term" value="P:cyclic threonylcarbamoyladenosine biosynthetic process"/>
    <property type="evidence" value="ECO:0007669"/>
    <property type="project" value="TreeGrafter"/>
</dbReference>
<dbReference type="STRING" id="225004.SAMN02745152_01928"/>
<dbReference type="Gene3D" id="3.40.50.720">
    <property type="entry name" value="NAD(P)-binding Rossmann-like Domain"/>
    <property type="match status" value="1"/>
</dbReference>
<dbReference type="GO" id="GO:0008641">
    <property type="term" value="F:ubiquitin-like modifier activating enzyme activity"/>
    <property type="evidence" value="ECO:0007669"/>
    <property type="project" value="InterPro"/>
</dbReference>
<evidence type="ECO:0000259" key="2">
    <source>
        <dbReference type="Pfam" id="PF00899"/>
    </source>
</evidence>
<reference evidence="3 4" key="1">
    <citation type="submission" date="2017-02" db="EMBL/GenBank/DDBJ databases">
        <authorList>
            <person name="Peterson S.W."/>
        </authorList>
    </citation>
    <scope>NUCLEOTIDE SEQUENCE [LARGE SCALE GENOMIC DNA]</scope>
    <source>
        <strain evidence="3 4">ATCC BAA-909</strain>
    </source>
</reference>
<keyword evidence="4" id="KW-1185">Reference proteome</keyword>
<dbReference type="Proteomes" id="UP000190395">
    <property type="component" value="Unassembled WGS sequence"/>
</dbReference>
<evidence type="ECO:0000256" key="1">
    <source>
        <dbReference type="SAM" id="Phobius"/>
    </source>
</evidence>
<organism evidence="3 4">
    <name type="scientific">Treponema berlinense</name>
    <dbReference type="NCBI Taxonomy" id="225004"/>
    <lineage>
        <taxon>Bacteria</taxon>
        <taxon>Pseudomonadati</taxon>
        <taxon>Spirochaetota</taxon>
        <taxon>Spirochaetia</taxon>
        <taxon>Spirochaetales</taxon>
        <taxon>Treponemataceae</taxon>
        <taxon>Treponema</taxon>
    </lineage>
</organism>
<evidence type="ECO:0000313" key="4">
    <source>
        <dbReference type="Proteomes" id="UP000190395"/>
    </source>
</evidence>
<dbReference type="GO" id="GO:0061503">
    <property type="term" value="F:tRNA threonylcarbamoyladenosine dehydratase"/>
    <property type="evidence" value="ECO:0007669"/>
    <property type="project" value="TreeGrafter"/>
</dbReference>